<dbReference type="AlphaFoldDB" id="A0A0S4JCH1"/>
<feature type="region of interest" description="Disordered" evidence="1">
    <location>
        <begin position="210"/>
        <end position="282"/>
    </location>
</feature>
<feature type="compositionally biased region" description="Polar residues" evidence="1">
    <location>
        <begin position="253"/>
        <end position="265"/>
    </location>
</feature>
<dbReference type="InterPro" id="IPR029021">
    <property type="entry name" value="Prot-tyrosine_phosphatase-like"/>
</dbReference>
<name>A0A0S4JCH1_BODSA</name>
<dbReference type="Gene3D" id="3.90.190.10">
    <property type="entry name" value="Protein tyrosine phosphatase superfamily"/>
    <property type="match status" value="1"/>
</dbReference>
<gene>
    <name evidence="3" type="ORF">BSAL_13540</name>
</gene>
<dbReference type="Pfam" id="PF00782">
    <property type="entry name" value="DSPc"/>
    <property type="match status" value="1"/>
</dbReference>
<proteinExistence type="predicted"/>
<organism evidence="3 4">
    <name type="scientific">Bodo saltans</name>
    <name type="common">Flagellated protozoan</name>
    <dbReference type="NCBI Taxonomy" id="75058"/>
    <lineage>
        <taxon>Eukaryota</taxon>
        <taxon>Discoba</taxon>
        <taxon>Euglenozoa</taxon>
        <taxon>Kinetoplastea</taxon>
        <taxon>Metakinetoplastina</taxon>
        <taxon>Eubodonida</taxon>
        <taxon>Bodonidae</taxon>
        <taxon>Bodo</taxon>
    </lineage>
</organism>
<dbReference type="OrthoDB" id="250892at2759"/>
<protein>
    <submittedName>
        <fullName evidence="3">Dual specificity protein phosphatase, putative</fullName>
    </submittedName>
</protein>
<evidence type="ECO:0000256" key="1">
    <source>
        <dbReference type="SAM" id="MobiDB-lite"/>
    </source>
</evidence>
<dbReference type="InterPro" id="IPR000340">
    <property type="entry name" value="Dual-sp_phosphatase_cat-dom"/>
</dbReference>
<feature type="compositionally biased region" description="Polar residues" evidence="1">
    <location>
        <begin position="79"/>
        <end position="90"/>
    </location>
</feature>
<dbReference type="Proteomes" id="UP000051952">
    <property type="component" value="Unassembled WGS sequence"/>
</dbReference>
<feature type="compositionally biased region" description="Gly residues" evidence="1">
    <location>
        <begin position="226"/>
        <end position="236"/>
    </location>
</feature>
<dbReference type="VEuPathDB" id="TriTrypDB:BSAL_13540"/>
<dbReference type="OMA" id="GPTHRIR"/>
<dbReference type="InterPro" id="IPR000387">
    <property type="entry name" value="Tyr_Pase_dom"/>
</dbReference>
<reference evidence="4" key="1">
    <citation type="submission" date="2015-09" db="EMBL/GenBank/DDBJ databases">
        <authorList>
            <consortium name="Pathogen Informatics"/>
        </authorList>
    </citation>
    <scope>NUCLEOTIDE SEQUENCE [LARGE SCALE GENOMIC DNA]</scope>
    <source>
        <strain evidence="4">Lake Konstanz</strain>
    </source>
</reference>
<evidence type="ECO:0000259" key="2">
    <source>
        <dbReference type="PROSITE" id="PS50056"/>
    </source>
</evidence>
<dbReference type="PROSITE" id="PS50056">
    <property type="entry name" value="TYR_PHOSPHATASE_2"/>
    <property type="match status" value="1"/>
</dbReference>
<evidence type="ECO:0000313" key="4">
    <source>
        <dbReference type="Proteomes" id="UP000051952"/>
    </source>
</evidence>
<accession>A0A0S4JCH1</accession>
<feature type="region of interest" description="Disordered" evidence="1">
    <location>
        <begin position="56"/>
        <end position="90"/>
    </location>
</feature>
<sequence>MSGLKREDEYRLKELTQLVEEKGRVNLNEDQLLMLQLLEDRYNRFLDEGLRKLRQAANPQSPRQSFRALFSSGRGSPKMNATPTSESIDGNVLDLNSGSSPLAAPPQASGKLWTWILDYLVVGAVPYANQTSDTPGHLCELNEQCFQRKCRIAAVVSCIDVEEPFPPGFAAAKDWETQLSVNTFFHVACIPNGEGEVGQLTADQIAMDLSPLGPTHRIRPNDDEQGGGGGGGGGGASEDTEEEQPPLIDTVEVVSSPTTAGTPSLSKGDDGGLTAPDDGVAVDITPLPSNPAFEEIIAVCQNISKLMEPEGSASSSKKRLSIVGSKQDRRKVVYVHCKAGLSRSWVFSMCFLMYHFHKSYDESDQYLRSLRAFMPKPCHVAFVRSFAAYISTPKFAAVSDEEEKYIRLLAEVLSMSPKYRQKLLQDLEKLT</sequence>
<dbReference type="SUPFAM" id="SSF52799">
    <property type="entry name" value="(Phosphotyrosine protein) phosphatases II"/>
    <property type="match status" value="1"/>
</dbReference>
<evidence type="ECO:0000313" key="3">
    <source>
        <dbReference type="EMBL" id="CUG88069.1"/>
    </source>
</evidence>
<keyword evidence="4" id="KW-1185">Reference proteome</keyword>
<feature type="domain" description="Tyrosine specific protein phosphatases" evidence="2">
    <location>
        <begin position="317"/>
        <end position="374"/>
    </location>
</feature>
<dbReference type="EMBL" id="CYKH01001615">
    <property type="protein sequence ID" value="CUG88069.1"/>
    <property type="molecule type" value="Genomic_DNA"/>
</dbReference>